<dbReference type="Pfam" id="PF01273">
    <property type="entry name" value="LBP_BPI_CETP"/>
    <property type="match status" value="1"/>
</dbReference>
<sequence length="597" mass="62979">MTRRACLTLACALLLGQQAYAVPSFLRGGSKIHKEAKQGRGDSAGTSAHATLSNNDALEAFMEGSPAGIAIVARQALFDYATGVAFMFLSQKLQGTKVPDVTKIFAIPIVGSFELDLTDIVVNNFTCSTSSSNLTILGDGFFHLLASDVSAHLSFKWHWTKASLSGTGDGELLLGGGTIDWVFELHKDEALQKPQLQVVTANSNFDSVDLKIHSYSADWLYQAVLTLFNEAVKRQVQNGVAAALDGEVPGRINAVLGSLPTRLEVRGLPFSTAFEYSIYTSSFVLVKGFGEVEVPEAAEEVPGAARHDPAAAVAEAAEAVGVEEAQPQRRQLLSGTATATATTRTTTATQADRGNSPVAKMTRCPFESSPLPLDGPALASDPAMTSVLVHEATANCLLWGLHRAGKLTFSLRDGSVPGLSITTDVLALLVPQLPTLYPHMGMVINVEALDSPHVSLSAAAGATVSAAYRMGLVVANDSLGNPEVVRLVANLTVSAQPDWDAFVIGDVAVHHVVEASQLSVPAEQWDNTVTWLIQNYGPLASLRQVFELLVRTPDSSQVALTSAHTATYDGGWFGLSADVEVTLPPPPAAAVAAAART</sequence>
<keyword evidence="4" id="KW-0732">Signal</keyword>
<dbReference type="GO" id="GO:0008289">
    <property type="term" value="F:lipid binding"/>
    <property type="evidence" value="ECO:0007669"/>
    <property type="project" value="InterPro"/>
</dbReference>
<dbReference type="SUPFAM" id="SSF55394">
    <property type="entry name" value="Bactericidal permeability-increasing protein, BPI"/>
    <property type="match status" value="2"/>
</dbReference>
<dbReference type="GeneID" id="5723585"/>
<evidence type="ECO:0000313" key="8">
    <source>
        <dbReference type="Proteomes" id="UP000006906"/>
    </source>
</evidence>
<dbReference type="PANTHER" id="PTHR10504">
    <property type="entry name" value="BACTERICIDAL PERMEABILITY-INCREASING BPI PROTEIN-RELATED"/>
    <property type="match status" value="1"/>
</dbReference>
<dbReference type="InterPro" id="IPR032942">
    <property type="entry name" value="BPI/LBP/Plunc"/>
</dbReference>
<protein>
    <recommendedName>
        <fullName evidence="9">Lipid-binding serum glycoprotein C-terminal domain-containing protein</fullName>
    </recommendedName>
</protein>
<name>A0A2K3DNW6_CHLRE</name>
<evidence type="ECO:0008006" key="9">
    <source>
        <dbReference type="Google" id="ProtNLM"/>
    </source>
</evidence>
<comment type="similarity">
    <text evidence="1">Belongs to the BPI/LBP/Plunc superfamily. BPI/LBP family.</text>
</comment>
<keyword evidence="8" id="KW-1185">Reference proteome</keyword>
<dbReference type="Gene3D" id="3.15.20.10">
    <property type="entry name" value="Bactericidal permeability-increasing protein, domain 2"/>
    <property type="match status" value="1"/>
</dbReference>
<gene>
    <name evidence="7" type="ORF">CHLRE_06g278122v5</name>
</gene>
<evidence type="ECO:0000256" key="2">
    <source>
        <dbReference type="ARBA" id="ARBA00023157"/>
    </source>
</evidence>
<feature type="domain" description="Lipid-binding serum glycoprotein C-terminal" evidence="6">
    <location>
        <begin position="382"/>
        <end position="495"/>
    </location>
</feature>
<feature type="signal peptide" evidence="4">
    <location>
        <begin position="1"/>
        <end position="21"/>
    </location>
</feature>
<feature type="domain" description="Lipid-binding serum glycoprotein N-terminal" evidence="5">
    <location>
        <begin position="79"/>
        <end position="244"/>
    </location>
</feature>
<keyword evidence="2" id="KW-1015">Disulfide bond</keyword>
<dbReference type="RefSeq" id="XP_042923782.1">
    <property type="nucleotide sequence ID" value="XM_043063076.1"/>
</dbReference>
<dbReference type="InterPro" id="IPR017943">
    <property type="entry name" value="Bactericidal_perm-incr_a/b_dom"/>
</dbReference>
<dbReference type="AlphaFoldDB" id="A0A2K3DNW6"/>
<dbReference type="STRING" id="3055.A0A2K3DNW6"/>
<evidence type="ECO:0000256" key="1">
    <source>
        <dbReference type="ARBA" id="ARBA00007292"/>
    </source>
</evidence>
<dbReference type="Gramene" id="PNW82233">
    <property type="protein sequence ID" value="PNW82233"/>
    <property type="gene ID" value="CHLRE_06g278122v5"/>
</dbReference>
<evidence type="ECO:0000259" key="5">
    <source>
        <dbReference type="Pfam" id="PF01273"/>
    </source>
</evidence>
<feature type="compositionally biased region" description="Low complexity" evidence="3">
    <location>
        <begin position="336"/>
        <end position="349"/>
    </location>
</feature>
<feature type="chain" id="PRO_5014383562" description="Lipid-binding serum glycoprotein C-terminal domain-containing protein" evidence="4">
    <location>
        <begin position="22"/>
        <end position="597"/>
    </location>
</feature>
<evidence type="ECO:0000256" key="3">
    <source>
        <dbReference type="SAM" id="MobiDB-lite"/>
    </source>
</evidence>
<dbReference type="Pfam" id="PF02886">
    <property type="entry name" value="LBP_BPI_CETP_C"/>
    <property type="match status" value="1"/>
</dbReference>
<dbReference type="KEGG" id="cre:CHLRE_06g278122v5"/>
<proteinExistence type="inferred from homology"/>
<dbReference type="Gene3D" id="3.15.10.10">
    <property type="entry name" value="Bactericidal permeability-increasing protein, domain 1"/>
    <property type="match status" value="1"/>
</dbReference>
<evidence type="ECO:0000313" key="7">
    <source>
        <dbReference type="EMBL" id="PNW82233.1"/>
    </source>
</evidence>
<organism evidence="7 8">
    <name type="scientific">Chlamydomonas reinhardtii</name>
    <name type="common">Chlamydomonas smithii</name>
    <dbReference type="NCBI Taxonomy" id="3055"/>
    <lineage>
        <taxon>Eukaryota</taxon>
        <taxon>Viridiplantae</taxon>
        <taxon>Chlorophyta</taxon>
        <taxon>core chlorophytes</taxon>
        <taxon>Chlorophyceae</taxon>
        <taxon>CS clade</taxon>
        <taxon>Chlamydomonadales</taxon>
        <taxon>Chlamydomonadaceae</taxon>
        <taxon>Chlamydomonas</taxon>
    </lineage>
</organism>
<dbReference type="EMBL" id="CM008967">
    <property type="protein sequence ID" value="PNW82233.1"/>
    <property type="molecule type" value="Genomic_DNA"/>
</dbReference>
<dbReference type="Proteomes" id="UP000006906">
    <property type="component" value="Chromosome 6"/>
</dbReference>
<dbReference type="ExpressionAtlas" id="A0A2K3DNW6">
    <property type="expression patterns" value="baseline"/>
</dbReference>
<feature type="region of interest" description="Disordered" evidence="3">
    <location>
        <begin position="335"/>
        <end position="358"/>
    </location>
</feature>
<evidence type="ECO:0000259" key="6">
    <source>
        <dbReference type="Pfam" id="PF02886"/>
    </source>
</evidence>
<dbReference type="InterPro" id="IPR017942">
    <property type="entry name" value="Lipid-bd_serum_glycop_N"/>
</dbReference>
<evidence type="ECO:0000256" key="4">
    <source>
        <dbReference type="SAM" id="SignalP"/>
    </source>
</evidence>
<accession>A0A2K3DNW6</accession>
<dbReference type="OrthoDB" id="10255543at2759"/>
<dbReference type="InParanoid" id="A0A2K3DNW6"/>
<dbReference type="PANTHER" id="PTHR10504:SF131">
    <property type="entry name" value="BPI2 DOMAIN-CONTAINING PROTEIN"/>
    <property type="match status" value="1"/>
</dbReference>
<dbReference type="InterPro" id="IPR001124">
    <property type="entry name" value="Lipid-bd_serum_glycop_C"/>
</dbReference>
<reference evidence="7 8" key="1">
    <citation type="journal article" date="2007" name="Science">
        <title>The Chlamydomonas genome reveals the evolution of key animal and plant functions.</title>
        <authorList>
            <person name="Merchant S.S."/>
            <person name="Prochnik S.E."/>
            <person name="Vallon O."/>
            <person name="Harris E.H."/>
            <person name="Karpowicz S.J."/>
            <person name="Witman G.B."/>
            <person name="Terry A."/>
            <person name="Salamov A."/>
            <person name="Fritz-Laylin L.K."/>
            <person name="Marechal-Drouard L."/>
            <person name="Marshall W.F."/>
            <person name="Qu L.H."/>
            <person name="Nelson D.R."/>
            <person name="Sanderfoot A.A."/>
            <person name="Spalding M.H."/>
            <person name="Kapitonov V.V."/>
            <person name="Ren Q."/>
            <person name="Ferris P."/>
            <person name="Lindquist E."/>
            <person name="Shapiro H."/>
            <person name="Lucas S.M."/>
            <person name="Grimwood J."/>
            <person name="Schmutz J."/>
            <person name="Cardol P."/>
            <person name="Cerutti H."/>
            <person name="Chanfreau G."/>
            <person name="Chen C.L."/>
            <person name="Cognat V."/>
            <person name="Croft M.T."/>
            <person name="Dent R."/>
            <person name="Dutcher S."/>
            <person name="Fernandez E."/>
            <person name="Fukuzawa H."/>
            <person name="Gonzalez-Ballester D."/>
            <person name="Gonzalez-Halphen D."/>
            <person name="Hallmann A."/>
            <person name="Hanikenne M."/>
            <person name="Hippler M."/>
            <person name="Inwood W."/>
            <person name="Jabbari K."/>
            <person name="Kalanon M."/>
            <person name="Kuras R."/>
            <person name="Lefebvre P.A."/>
            <person name="Lemaire S.D."/>
            <person name="Lobanov A.V."/>
            <person name="Lohr M."/>
            <person name="Manuell A."/>
            <person name="Meier I."/>
            <person name="Mets L."/>
            <person name="Mittag M."/>
            <person name="Mittelmeier T."/>
            <person name="Moroney J.V."/>
            <person name="Moseley J."/>
            <person name="Napoli C."/>
            <person name="Nedelcu A.M."/>
            <person name="Niyogi K."/>
            <person name="Novoselov S.V."/>
            <person name="Paulsen I.T."/>
            <person name="Pazour G."/>
            <person name="Purton S."/>
            <person name="Ral J.P."/>
            <person name="Riano-Pachon D.M."/>
            <person name="Riekhof W."/>
            <person name="Rymarquis L."/>
            <person name="Schroda M."/>
            <person name="Stern D."/>
            <person name="Umen J."/>
            <person name="Willows R."/>
            <person name="Wilson N."/>
            <person name="Zimmer S.L."/>
            <person name="Allmer J."/>
            <person name="Balk J."/>
            <person name="Bisova K."/>
            <person name="Chen C.J."/>
            <person name="Elias M."/>
            <person name="Gendler K."/>
            <person name="Hauser C."/>
            <person name="Lamb M.R."/>
            <person name="Ledford H."/>
            <person name="Long J.C."/>
            <person name="Minagawa J."/>
            <person name="Page M.D."/>
            <person name="Pan J."/>
            <person name="Pootakham W."/>
            <person name="Roje S."/>
            <person name="Rose A."/>
            <person name="Stahlberg E."/>
            <person name="Terauchi A.M."/>
            <person name="Yang P."/>
            <person name="Ball S."/>
            <person name="Bowler C."/>
            <person name="Dieckmann C.L."/>
            <person name="Gladyshev V.N."/>
            <person name="Green P."/>
            <person name="Jorgensen R."/>
            <person name="Mayfield S."/>
            <person name="Mueller-Roeber B."/>
            <person name="Rajamani S."/>
            <person name="Sayre R.T."/>
            <person name="Brokstein P."/>
            <person name="Dubchak I."/>
            <person name="Goodstein D."/>
            <person name="Hornick L."/>
            <person name="Huang Y.W."/>
            <person name="Jhaveri J."/>
            <person name="Luo Y."/>
            <person name="Martinez D."/>
            <person name="Ngau W.C."/>
            <person name="Otillar B."/>
            <person name="Poliakov A."/>
            <person name="Porter A."/>
            <person name="Szajkowski L."/>
            <person name="Werner G."/>
            <person name="Zhou K."/>
            <person name="Grigoriev I.V."/>
            <person name="Rokhsar D.S."/>
            <person name="Grossman A.R."/>
        </authorList>
    </citation>
    <scope>NUCLEOTIDE SEQUENCE [LARGE SCALE GENOMIC DNA]</scope>
    <source>
        <strain evidence="8">CC-503</strain>
    </source>
</reference>